<feature type="compositionally biased region" description="Basic and acidic residues" evidence="2">
    <location>
        <begin position="1"/>
        <end position="31"/>
    </location>
</feature>
<dbReference type="Gene3D" id="1.10.10.10">
    <property type="entry name" value="Winged helix-like DNA-binding domain superfamily/Winged helix DNA-binding domain"/>
    <property type="match status" value="1"/>
</dbReference>
<organism evidence="4 5">
    <name type="scientific">Angustibacter luteus</name>
    <dbReference type="NCBI Taxonomy" id="658456"/>
    <lineage>
        <taxon>Bacteria</taxon>
        <taxon>Bacillati</taxon>
        <taxon>Actinomycetota</taxon>
        <taxon>Actinomycetes</taxon>
        <taxon>Kineosporiales</taxon>
        <taxon>Kineosporiaceae</taxon>
    </lineage>
</organism>
<dbReference type="CDD" id="cd06170">
    <property type="entry name" value="LuxR_C_like"/>
    <property type="match status" value="1"/>
</dbReference>
<dbReference type="PANTHER" id="PTHR43214:SF42">
    <property type="entry name" value="TRANSCRIPTIONAL REGULATORY PROTEIN DESR"/>
    <property type="match status" value="1"/>
</dbReference>
<keyword evidence="5" id="KW-1185">Reference proteome</keyword>
<accession>A0ABW1JGU7</accession>
<dbReference type="InterPro" id="IPR016032">
    <property type="entry name" value="Sig_transdc_resp-reg_C-effctor"/>
</dbReference>
<gene>
    <name evidence="4" type="ORF">ACFQDO_14875</name>
</gene>
<reference evidence="5" key="1">
    <citation type="journal article" date="2019" name="Int. J. Syst. Evol. Microbiol.">
        <title>The Global Catalogue of Microorganisms (GCM) 10K type strain sequencing project: providing services to taxonomists for standard genome sequencing and annotation.</title>
        <authorList>
            <consortium name="The Broad Institute Genomics Platform"/>
            <consortium name="The Broad Institute Genome Sequencing Center for Infectious Disease"/>
            <person name="Wu L."/>
            <person name="Ma J."/>
        </authorList>
    </citation>
    <scope>NUCLEOTIDE SEQUENCE [LARGE SCALE GENOMIC DNA]</scope>
    <source>
        <strain evidence="5">KACC 14249</strain>
    </source>
</reference>
<feature type="region of interest" description="Disordered" evidence="2">
    <location>
        <begin position="1"/>
        <end position="33"/>
    </location>
</feature>
<dbReference type="InterPro" id="IPR036388">
    <property type="entry name" value="WH-like_DNA-bd_sf"/>
</dbReference>
<dbReference type="PRINTS" id="PR00038">
    <property type="entry name" value="HTHLUXR"/>
</dbReference>
<evidence type="ECO:0000259" key="3">
    <source>
        <dbReference type="PROSITE" id="PS50043"/>
    </source>
</evidence>
<name>A0ABW1JGU7_9ACTN</name>
<dbReference type="InterPro" id="IPR000792">
    <property type="entry name" value="Tscrpt_reg_LuxR_C"/>
</dbReference>
<dbReference type="PROSITE" id="PS00622">
    <property type="entry name" value="HTH_LUXR_1"/>
    <property type="match status" value="1"/>
</dbReference>
<evidence type="ECO:0000313" key="5">
    <source>
        <dbReference type="Proteomes" id="UP001596189"/>
    </source>
</evidence>
<dbReference type="SUPFAM" id="SSF46894">
    <property type="entry name" value="C-terminal effector domain of the bipartite response regulators"/>
    <property type="match status" value="1"/>
</dbReference>
<dbReference type="SMART" id="SM00421">
    <property type="entry name" value="HTH_LUXR"/>
    <property type="match status" value="1"/>
</dbReference>
<feature type="domain" description="HTH luxR-type" evidence="3">
    <location>
        <begin position="419"/>
        <end position="483"/>
    </location>
</feature>
<dbReference type="Pfam" id="PF00196">
    <property type="entry name" value="GerE"/>
    <property type="match status" value="1"/>
</dbReference>
<dbReference type="Proteomes" id="UP001596189">
    <property type="component" value="Unassembled WGS sequence"/>
</dbReference>
<dbReference type="RefSeq" id="WP_345714885.1">
    <property type="nucleotide sequence ID" value="NZ_BAABFP010000002.1"/>
</dbReference>
<proteinExistence type="predicted"/>
<comment type="caution">
    <text evidence="4">The sequence shown here is derived from an EMBL/GenBank/DDBJ whole genome shotgun (WGS) entry which is preliminary data.</text>
</comment>
<dbReference type="InterPro" id="IPR039420">
    <property type="entry name" value="WalR-like"/>
</dbReference>
<evidence type="ECO:0000256" key="2">
    <source>
        <dbReference type="SAM" id="MobiDB-lite"/>
    </source>
</evidence>
<dbReference type="PANTHER" id="PTHR43214">
    <property type="entry name" value="TWO-COMPONENT RESPONSE REGULATOR"/>
    <property type="match status" value="1"/>
</dbReference>
<keyword evidence="1" id="KW-0238">DNA-binding</keyword>
<dbReference type="PROSITE" id="PS50043">
    <property type="entry name" value="HTH_LUXR_2"/>
    <property type="match status" value="1"/>
</dbReference>
<dbReference type="EMBL" id="JBHSRD010000004">
    <property type="protein sequence ID" value="MFC6008419.1"/>
    <property type="molecule type" value="Genomic_DNA"/>
</dbReference>
<evidence type="ECO:0000313" key="4">
    <source>
        <dbReference type="EMBL" id="MFC6008419.1"/>
    </source>
</evidence>
<evidence type="ECO:0000256" key="1">
    <source>
        <dbReference type="ARBA" id="ARBA00023125"/>
    </source>
</evidence>
<sequence length="501" mass="52988">MSTRDARSTSERDVDGEKALRRGEGELRDGEPGVAARQLAVAAQRLTGERRGVAVMLAAEAHRMAGDVTDYADLARLTAGEDVPPVVRSYVAGVVAVSAGDHSAAVRALRTVLDAGRADSNVRESLWLTETALLLGEADRCFEHATAAVSRARLTGDAELLPTALAQYGAAALVLDRNRAAVAACSAGVVAAQAVGQRNSLAENLVMQAVAAIARGERDVALDLVTAALPGIGQRGLGKQAAWATWTLACVDLLDERPDEALGRLRTMATGLGRAHPAMRVIIAPQLVEAAVRCDRATEAAAALAAFEHWVGWSANPSWLAQVHRCHALLTDDDAVAAEHFETSIALHCQAGSTLELGRTKLHYARRLRRERLPSAAREHLRDALRLFQTEDAGYWAEQVRAELRATGAPDVDGGSAGSGAAALALSPQQAQVARLVADGLTNREIARSMSISSRTVDHHLRNIFARLGARSRVEVATAWLRFSVARPTTPGPAGPPDPAG</sequence>
<protein>
    <submittedName>
        <fullName evidence="4">LuxR C-terminal-related transcriptional regulator</fullName>
    </submittedName>
</protein>